<gene>
    <name evidence="2" type="ORF">EOE67_01695</name>
</gene>
<evidence type="ECO:0000256" key="1">
    <source>
        <dbReference type="SAM" id="Phobius"/>
    </source>
</evidence>
<keyword evidence="3" id="KW-1185">Reference proteome</keyword>
<accession>A0A437R573</accession>
<protein>
    <submittedName>
        <fullName evidence="2">Uncharacterized protein</fullName>
    </submittedName>
</protein>
<keyword evidence="1" id="KW-0472">Membrane</keyword>
<keyword evidence="1" id="KW-1133">Transmembrane helix</keyword>
<dbReference type="OrthoDB" id="5741895at2"/>
<organism evidence="2 3">
    <name type="scientific">Rheinheimera riviphila</name>
    <dbReference type="NCBI Taxonomy" id="1834037"/>
    <lineage>
        <taxon>Bacteria</taxon>
        <taxon>Pseudomonadati</taxon>
        <taxon>Pseudomonadota</taxon>
        <taxon>Gammaproteobacteria</taxon>
        <taxon>Chromatiales</taxon>
        <taxon>Chromatiaceae</taxon>
        <taxon>Rheinheimera</taxon>
    </lineage>
</organism>
<evidence type="ECO:0000313" key="3">
    <source>
        <dbReference type="Proteomes" id="UP000283077"/>
    </source>
</evidence>
<dbReference type="AlphaFoldDB" id="A0A437R573"/>
<keyword evidence="1" id="KW-0812">Transmembrane</keyword>
<name>A0A437R573_9GAMM</name>
<dbReference type="RefSeq" id="WP_127697308.1">
    <property type="nucleotide sequence ID" value="NZ_SACS01000001.1"/>
</dbReference>
<dbReference type="Proteomes" id="UP000283077">
    <property type="component" value="Unassembled WGS sequence"/>
</dbReference>
<feature type="transmembrane region" description="Helical" evidence="1">
    <location>
        <begin position="6"/>
        <end position="26"/>
    </location>
</feature>
<comment type="caution">
    <text evidence="2">The sequence shown here is derived from an EMBL/GenBank/DDBJ whole genome shotgun (WGS) entry which is preliminary data.</text>
</comment>
<reference evidence="2 3" key="1">
    <citation type="submission" date="2019-01" db="EMBL/GenBank/DDBJ databases">
        <authorList>
            <person name="Chen W.-M."/>
        </authorList>
    </citation>
    <scope>NUCLEOTIDE SEQUENCE [LARGE SCALE GENOMIC DNA]</scope>
    <source>
        <strain evidence="2 3">KYPC3</strain>
    </source>
</reference>
<dbReference type="EMBL" id="SACS01000001">
    <property type="protein sequence ID" value="RVU41930.1"/>
    <property type="molecule type" value="Genomic_DNA"/>
</dbReference>
<proteinExistence type="predicted"/>
<evidence type="ECO:0000313" key="2">
    <source>
        <dbReference type="EMBL" id="RVU41930.1"/>
    </source>
</evidence>
<sequence length="179" mass="20877">MNRNSVILFIAQFIVLVILICFVANLPAVEQFNLNQCQQLQEELEGNRNQQRKGYRLRDAAKIKDTEQRLQKQLFYHCEKPIVTQTKATVRRLLPTSRQPAFAPDRSLAGDFYASTIEVKAPYQGKQLSAWLGYYQEPRFCYGVRTTSVIVECATRRQQAMQQFEQDWRQDPPSLSDQR</sequence>